<accession>A0A5K7ZMB4</accession>
<evidence type="ECO:0000313" key="2">
    <source>
        <dbReference type="Proteomes" id="UP000425960"/>
    </source>
</evidence>
<evidence type="ECO:0000313" key="1">
    <source>
        <dbReference type="EMBL" id="BBO81257.1"/>
    </source>
</evidence>
<dbReference type="Proteomes" id="UP000425960">
    <property type="component" value="Chromosome"/>
</dbReference>
<dbReference type="AlphaFoldDB" id="A0A5K7ZMB4"/>
<organism evidence="1 2">
    <name type="scientific">Desulfosarcina ovata subsp. sediminis</name>
    <dbReference type="NCBI Taxonomy" id="885957"/>
    <lineage>
        <taxon>Bacteria</taxon>
        <taxon>Pseudomonadati</taxon>
        <taxon>Thermodesulfobacteriota</taxon>
        <taxon>Desulfobacteria</taxon>
        <taxon>Desulfobacterales</taxon>
        <taxon>Desulfosarcinaceae</taxon>
        <taxon>Desulfosarcina</taxon>
    </lineage>
</organism>
<dbReference type="EMBL" id="AP021876">
    <property type="protein sequence ID" value="BBO81257.1"/>
    <property type="molecule type" value="Genomic_DNA"/>
</dbReference>
<dbReference type="RefSeq" id="WP_173178944.1">
    <property type="nucleotide sequence ID" value="NZ_AP021876.1"/>
</dbReference>
<reference evidence="1 2" key="1">
    <citation type="submission" date="2019-11" db="EMBL/GenBank/DDBJ databases">
        <title>Comparative genomics of hydrocarbon-degrading Desulfosarcina strains.</title>
        <authorList>
            <person name="Watanabe M."/>
            <person name="Kojima H."/>
            <person name="Fukui M."/>
        </authorList>
    </citation>
    <scope>NUCLEOTIDE SEQUENCE [LARGE SCALE GENOMIC DNA]</scope>
    <source>
        <strain evidence="1 2">28bB2T</strain>
    </source>
</reference>
<gene>
    <name evidence="1" type="ORF">DSCO28_18230</name>
</gene>
<proteinExistence type="predicted"/>
<sequence length="70" mass="7729">MVQWPRAKFNGGSGTGMKLCNIFMICEPERLQDHRFATLIKSALLVTQILKGQGDPQGQAQTIKLMVLGL</sequence>
<protein>
    <submittedName>
        <fullName evidence="1">Uncharacterized protein</fullName>
    </submittedName>
</protein>
<dbReference type="KEGG" id="dov:DSCO28_18230"/>
<name>A0A5K7ZMB4_9BACT</name>